<organism evidence="2 3">
    <name type="scientific">Leishmania infantum</name>
    <dbReference type="NCBI Taxonomy" id="5671"/>
    <lineage>
        <taxon>Eukaryota</taxon>
        <taxon>Discoba</taxon>
        <taxon>Euglenozoa</taxon>
        <taxon>Kinetoplastea</taxon>
        <taxon>Metakinetoplastina</taxon>
        <taxon>Trypanosomatida</taxon>
        <taxon>Trypanosomatidae</taxon>
        <taxon>Leishmaniinae</taxon>
        <taxon>Leishmania</taxon>
    </lineage>
</organism>
<name>A4HSE6_LEIIN</name>
<gene>
    <name evidence="2" type="ORF">LINJ_05_0270</name>
</gene>
<feature type="coiled-coil region" evidence="1">
    <location>
        <begin position="338"/>
        <end position="365"/>
    </location>
</feature>
<dbReference type="KEGG" id="lif:LINJ_05_0270"/>
<evidence type="ECO:0000313" key="3">
    <source>
        <dbReference type="Proteomes" id="UP000008153"/>
    </source>
</evidence>
<proteinExistence type="predicted"/>
<dbReference type="RefSeq" id="XP_001462987.1">
    <property type="nucleotide sequence ID" value="XM_001462950.1"/>
</dbReference>
<sequence length="399" mass="44027">MPPCRTRLLPHVPCTRHQRTVRCIAHPLHRHTGKQTHAHTHARCLALEVKPRSQGRLLAPTASLAHLPSLSATAALFSAEMAETAGEEDVRRMSREERIASYRELVEGLDDILASHDADGDNDGEDAEQMAALVEEVEVQLRTLAQLLNEEETIQVTPGLMKKVEKSPETGEVLTTIIYPPPSMPNTASSSPALRPAPYEVLFDERDWYPCVITGVVPPAKDVDRVQYKAWILGHNVEEIVYSEALRPWQPTASTSDIQGGVSCHVIDPQTGRYVEGVVDRLTLEETVLVKVPVAPSTSTAVSESPSAATTTTVTVPLSHVRVGKFYSQLRHRPKTEEERAVRRAERARLKRERAAQQRQMAADKVAKDADDWQALIGDMMGVGSGGGGGKKHKRRRLQ</sequence>
<evidence type="ECO:0000313" key="2">
    <source>
        <dbReference type="EMBL" id="CAM65333.1"/>
    </source>
</evidence>
<evidence type="ECO:0000256" key="1">
    <source>
        <dbReference type="SAM" id="Coils"/>
    </source>
</evidence>
<reference evidence="2 3" key="2">
    <citation type="journal article" date="2011" name="Genome Res.">
        <title>Chromosome and gene copy number variation allow major structural change between species and strains of Leishmania.</title>
        <authorList>
            <person name="Rogers M.B."/>
            <person name="Hilley J.D."/>
            <person name="Dickens N.J."/>
            <person name="Wilkes J."/>
            <person name="Bates P.A."/>
            <person name="Depledge D.P."/>
            <person name="Harris D."/>
            <person name="Her Y."/>
            <person name="Herzyk P."/>
            <person name="Imamura H."/>
            <person name="Otto T.D."/>
            <person name="Sanders M."/>
            <person name="Seeger K."/>
            <person name="Dujardin J.C."/>
            <person name="Berriman M."/>
            <person name="Smith D.F."/>
            <person name="Hertz-Fowler C."/>
            <person name="Mottram J.C."/>
        </authorList>
    </citation>
    <scope>NUCLEOTIDE SEQUENCE [LARGE SCALE GENOMIC DNA]</scope>
    <source>
        <strain evidence="2 3">JPCM5</strain>
    </source>
</reference>
<dbReference type="Proteomes" id="UP000008153">
    <property type="component" value="Chromosome 5"/>
</dbReference>
<keyword evidence="3" id="KW-1185">Reference proteome</keyword>
<dbReference type="InParanoid" id="A4HSE6"/>
<reference evidence="2 3" key="1">
    <citation type="journal article" date="2007" name="Nat. Genet.">
        <title>Comparative genomic analysis of three Leishmania species that cause diverse human disease.</title>
        <authorList>
            <person name="Peacock C.S."/>
            <person name="Seeger K."/>
            <person name="Harris D."/>
            <person name="Murphy L."/>
            <person name="Ruiz J.C."/>
            <person name="Quail M.A."/>
            <person name="Peters N."/>
            <person name="Adlem E."/>
            <person name="Tivey A."/>
            <person name="Aslett M."/>
            <person name="Kerhornou A."/>
            <person name="Ivens A."/>
            <person name="Fraser A."/>
            <person name="Rajandream M.A."/>
            <person name="Carver T."/>
            <person name="Norbertczak H."/>
            <person name="Chillingworth T."/>
            <person name="Hance Z."/>
            <person name="Jagels K."/>
            <person name="Moule S."/>
            <person name="Ormond D."/>
            <person name="Rutter S."/>
            <person name="Squares R."/>
            <person name="Whitehead S."/>
            <person name="Rabbinowitsch E."/>
            <person name="Arrowsmith C."/>
            <person name="White B."/>
            <person name="Thurston S."/>
            <person name="Bringaud F."/>
            <person name="Baldauf S.L."/>
            <person name="Faulconbridge A."/>
            <person name="Jeffares D."/>
            <person name="Depledge D.P."/>
            <person name="Oyola S.O."/>
            <person name="Hilley J.D."/>
            <person name="Brito L.O."/>
            <person name="Tosi L.R."/>
            <person name="Barrell B."/>
            <person name="Cruz A.K."/>
            <person name="Mottram J.C."/>
            <person name="Smith D.F."/>
            <person name="Berriman M."/>
        </authorList>
    </citation>
    <scope>NUCLEOTIDE SEQUENCE [LARGE SCALE GENOMIC DNA]</scope>
    <source>
        <strain evidence="2 3">JPCM5</strain>
    </source>
</reference>
<dbReference type="EMBL" id="FR796437">
    <property type="protein sequence ID" value="CAM65333.1"/>
    <property type="molecule type" value="Genomic_DNA"/>
</dbReference>
<protein>
    <submittedName>
        <fullName evidence="2">Uncharacterized protein</fullName>
    </submittedName>
</protein>
<dbReference type="AlphaFoldDB" id="A4HSE6"/>
<dbReference type="VEuPathDB" id="TriTrypDB:LINF_050007600"/>
<accession>A4HSE6</accession>
<dbReference type="eggNOG" id="ENOG502RZ70">
    <property type="taxonomic scope" value="Eukaryota"/>
</dbReference>
<dbReference type="GeneID" id="5066540"/>
<dbReference type="OMA" id="KAWILGH"/>
<keyword evidence="1" id="KW-0175">Coiled coil</keyword>